<name>A0A914XDZ7_9BILA</name>
<protein>
    <submittedName>
        <fullName evidence="3">Uncharacterized protein</fullName>
    </submittedName>
</protein>
<dbReference type="WBParaSite" id="PSAMB.scaffold7598size7397.g30345.t1">
    <property type="protein sequence ID" value="PSAMB.scaffold7598size7397.g30345.t1"/>
    <property type="gene ID" value="PSAMB.scaffold7598size7397.g30345"/>
</dbReference>
<keyword evidence="1" id="KW-0472">Membrane</keyword>
<keyword evidence="1" id="KW-0812">Transmembrane</keyword>
<accession>A0A914XDZ7</accession>
<dbReference type="Proteomes" id="UP000887566">
    <property type="component" value="Unplaced"/>
</dbReference>
<dbReference type="AlphaFoldDB" id="A0A914XDZ7"/>
<evidence type="ECO:0000256" key="1">
    <source>
        <dbReference type="SAM" id="Phobius"/>
    </source>
</evidence>
<organism evidence="2 3">
    <name type="scientific">Plectus sambesii</name>
    <dbReference type="NCBI Taxonomy" id="2011161"/>
    <lineage>
        <taxon>Eukaryota</taxon>
        <taxon>Metazoa</taxon>
        <taxon>Ecdysozoa</taxon>
        <taxon>Nematoda</taxon>
        <taxon>Chromadorea</taxon>
        <taxon>Plectida</taxon>
        <taxon>Plectina</taxon>
        <taxon>Plectoidea</taxon>
        <taxon>Plectidae</taxon>
        <taxon>Plectus</taxon>
    </lineage>
</organism>
<feature type="transmembrane region" description="Helical" evidence="1">
    <location>
        <begin position="37"/>
        <end position="55"/>
    </location>
</feature>
<evidence type="ECO:0000313" key="2">
    <source>
        <dbReference type="Proteomes" id="UP000887566"/>
    </source>
</evidence>
<feature type="transmembrane region" description="Helical" evidence="1">
    <location>
        <begin position="61"/>
        <end position="81"/>
    </location>
</feature>
<reference evidence="3" key="1">
    <citation type="submission" date="2022-11" db="UniProtKB">
        <authorList>
            <consortium name="WormBaseParasite"/>
        </authorList>
    </citation>
    <scope>IDENTIFICATION</scope>
</reference>
<feature type="transmembrane region" description="Helical" evidence="1">
    <location>
        <begin position="93"/>
        <end position="119"/>
    </location>
</feature>
<keyword evidence="1" id="KW-1133">Transmembrane helix</keyword>
<sequence>MPTVGKSEHRQGTQVRAVETENDDFLFGSCSVVTSTYLVLLTFVLGSALLFFYLYHQSQHMLIFLPIPNFIVISTMLAMFLQNHKLMYPIIIAKFAVFLVLFVCLIGVLFLTLTLSYNLLRYWPLAGAHHEIYSNATRLVVLVNTMVWLFVGVVAITWELGVLVVCKEFYKSKQLCKSKHA</sequence>
<keyword evidence="2" id="KW-1185">Reference proteome</keyword>
<feature type="transmembrane region" description="Helical" evidence="1">
    <location>
        <begin position="139"/>
        <end position="165"/>
    </location>
</feature>
<proteinExistence type="predicted"/>
<evidence type="ECO:0000313" key="3">
    <source>
        <dbReference type="WBParaSite" id="PSAMB.scaffold7598size7397.g30345.t1"/>
    </source>
</evidence>